<protein>
    <submittedName>
        <fullName evidence="4">TetR/AcrR family transcriptional regulator</fullName>
    </submittedName>
</protein>
<dbReference type="Pfam" id="PF00440">
    <property type="entry name" value="TetR_N"/>
    <property type="match status" value="1"/>
</dbReference>
<evidence type="ECO:0000259" key="3">
    <source>
        <dbReference type="PROSITE" id="PS50977"/>
    </source>
</evidence>
<dbReference type="Proteomes" id="UP000737113">
    <property type="component" value="Unassembled WGS sequence"/>
</dbReference>
<evidence type="ECO:0000313" key="5">
    <source>
        <dbReference type="Proteomes" id="UP000737113"/>
    </source>
</evidence>
<dbReference type="AlphaFoldDB" id="A0A972FSH5"/>
<organism evidence="4 5">
    <name type="scientific">Shewanella salipaludis</name>
    <dbReference type="NCBI Taxonomy" id="2723052"/>
    <lineage>
        <taxon>Bacteria</taxon>
        <taxon>Pseudomonadati</taxon>
        <taxon>Pseudomonadota</taxon>
        <taxon>Gammaproteobacteria</taxon>
        <taxon>Alteromonadales</taxon>
        <taxon>Shewanellaceae</taxon>
        <taxon>Shewanella</taxon>
    </lineage>
</organism>
<dbReference type="SUPFAM" id="SSF46689">
    <property type="entry name" value="Homeodomain-like"/>
    <property type="match status" value="1"/>
</dbReference>
<dbReference type="InterPro" id="IPR023772">
    <property type="entry name" value="DNA-bd_HTH_TetR-type_CS"/>
</dbReference>
<feature type="DNA-binding region" description="H-T-H motif" evidence="2">
    <location>
        <begin position="32"/>
        <end position="51"/>
    </location>
</feature>
<dbReference type="RefSeq" id="WP_169563568.1">
    <property type="nucleotide sequence ID" value="NZ_JAAXYH010000003.1"/>
</dbReference>
<dbReference type="EMBL" id="JAAXYH010000003">
    <property type="protein sequence ID" value="NMH64901.1"/>
    <property type="molecule type" value="Genomic_DNA"/>
</dbReference>
<proteinExistence type="predicted"/>
<dbReference type="Gene3D" id="1.10.357.10">
    <property type="entry name" value="Tetracycline Repressor, domain 2"/>
    <property type="match status" value="1"/>
</dbReference>
<dbReference type="GO" id="GO:0003677">
    <property type="term" value="F:DNA binding"/>
    <property type="evidence" value="ECO:0007669"/>
    <property type="project" value="UniProtKB-UniRule"/>
</dbReference>
<evidence type="ECO:0000313" key="4">
    <source>
        <dbReference type="EMBL" id="NMH64901.1"/>
    </source>
</evidence>
<feature type="domain" description="HTH tetR-type" evidence="3">
    <location>
        <begin position="9"/>
        <end position="69"/>
    </location>
</feature>
<keyword evidence="5" id="KW-1185">Reference proteome</keyword>
<dbReference type="PROSITE" id="PS50977">
    <property type="entry name" value="HTH_TETR_2"/>
    <property type="match status" value="1"/>
</dbReference>
<name>A0A972FSH5_9GAMM</name>
<sequence>MMATSKPQTDKRQAILDSALSLFVEQGFHASSTASIARNAGVATGTLFHHFPSKDALLECLFLEIKQEFADAILAGYRSGTGPSGIPQTEESQGMSLQRAANLLWQSAIDWGLQHPQKQAFFQQYAMSPAIAAPVRAQAMNLILGFIGQLIGQGQRQGLIADYPLALMLENCQGQYLAASRFFLDNPQLGKDESHRQASFALFWRAMAL</sequence>
<dbReference type="InterPro" id="IPR009057">
    <property type="entry name" value="Homeodomain-like_sf"/>
</dbReference>
<comment type="caution">
    <text evidence="4">The sequence shown here is derived from an EMBL/GenBank/DDBJ whole genome shotgun (WGS) entry which is preliminary data.</text>
</comment>
<gene>
    <name evidence="4" type="ORF">HC757_06915</name>
</gene>
<dbReference type="PANTHER" id="PTHR30055">
    <property type="entry name" value="HTH-TYPE TRANSCRIPTIONAL REGULATOR RUTR"/>
    <property type="match status" value="1"/>
</dbReference>
<dbReference type="InterPro" id="IPR050109">
    <property type="entry name" value="HTH-type_TetR-like_transc_reg"/>
</dbReference>
<keyword evidence="1 2" id="KW-0238">DNA-binding</keyword>
<dbReference type="PANTHER" id="PTHR30055:SF222">
    <property type="entry name" value="REGULATORY PROTEIN"/>
    <property type="match status" value="1"/>
</dbReference>
<dbReference type="PRINTS" id="PR00455">
    <property type="entry name" value="HTHTETR"/>
</dbReference>
<evidence type="ECO:0000256" key="1">
    <source>
        <dbReference type="ARBA" id="ARBA00023125"/>
    </source>
</evidence>
<accession>A0A972FSH5</accession>
<evidence type="ECO:0000256" key="2">
    <source>
        <dbReference type="PROSITE-ProRule" id="PRU00335"/>
    </source>
</evidence>
<dbReference type="PROSITE" id="PS01081">
    <property type="entry name" value="HTH_TETR_1"/>
    <property type="match status" value="1"/>
</dbReference>
<reference evidence="4" key="1">
    <citation type="submission" date="2020-04" db="EMBL/GenBank/DDBJ databases">
        <title>Description of Shewanella salipaludis sp. nov., isolated from a salt marsh.</title>
        <authorList>
            <person name="Park S."/>
            <person name="Yoon J.-H."/>
        </authorList>
    </citation>
    <scope>NUCLEOTIDE SEQUENCE</scope>
    <source>
        <strain evidence="4">SHSM-M6</strain>
    </source>
</reference>
<dbReference type="InterPro" id="IPR001647">
    <property type="entry name" value="HTH_TetR"/>
</dbReference>